<protein>
    <recommendedName>
        <fullName evidence="4">Glycine-rich domain-containing protein-like</fullName>
    </recommendedName>
</protein>
<feature type="region of interest" description="Disordered" evidence="1">
    <location>
        <begin position="1"/>
        <end position="20"/>
    </location>
</feature>
<sequence>MDKQYKKIQDTLPHSMSTPVNKNHEPTLEQAVHHINNIDFSLIQKKICAKDALTCRVWSETEAEIAIQYYKNFLYLNKKYLHQFSIIPPMLEVDEIWHHHILDTRQYFKDCHSIFGYYFHHYPYFGTRGTPDKRNLDTAFNVAQTLHEKEFGSKMLAIWSDSDALL</sequence>
<dbReference type="EMBL" id="FNCO01000004">
    <property type="protein sequence ID" value="SDH01151.1"/>
    <property type="molecule type" value="Genomic_DNA"/>
</dbReference>
<evidence type="ECO:0008006" key="4">
    <source>
        <dbReference type="Google" id="ProtNLM"/>
    </source>
</evidence>
<dbReference type="Pfam" id="PF07173">
    <property type="entry name" value="GRDP-like"/>
    <property type="match status" value="1"/>
</dbReference>
<keyword evidence="3" id="KW-1185">Reference proteome</keyword>
<dbReference type="InterPro" id="IPR009836">
    <property type="entry name" value="GRDP-like"/>
</dbReference>
<dbReference type="AlphaFoldDB" id="A0A1G7YXI0"/>
<evidence type="ECO:0000256" key="1">
    <source>
        <dbReference type="SAM" id="MobiDB-lite"/>
    </source>
</evidence>
<dbReference type="STRING" id="89065.SAMN05216605_104101"/>
<dbReference type="RefSeq" id="WP_074752265.1">
    <property type="nucleotide sequence ID" value="NZ_FNCO01000004.1"/>
</dbReference>
<gene>
    <name evidence="2" type="ORF">SAMN05216605_104101</name>
</gene>
<dbReference type="Proteomes" id="UP000182894">
    <property type="component" value="Unassembled WGS sequence"/>
</dbReference>
<proteinExistence type="predicted"/>
<reference evidence="3" key="1">
    <citation type="submission" date="2016-10" db="EMBL/GenBank/DDBJ databases">
        <authorList>
            <person name="Varghese N."/>
            <person name="Submissions S."/>
        </authorList>
    </citation>
    <scope>NUCLEOTIDE SEQUENCE [LARGE SCALE GENOMIC DNA]</scope>
    <source>
        <strain evidence="3">ATCC 700689</strain>
    </source>
</reference>
<accession>A0A1G7YXI0</accession>
<evidence type="ECO:0000313" key="2">
    <source>
        <dbReference type="EMBL" id="SDH01151.1"/>
    </source>
</evidence>
<name>A0A1G7YXI0_9PSED</name>
<evidence type="ECO:0000313" key="3">
    <source>
        <dbReference type="Proteomes" id="UP000182894"/>
    </source>
</evidence>
<organism evidence="2 3">
    <name type="scientific">Pseudomonas abietaniphila</name>
    <dbReference type="NCBI Taxonomy" id="89065"/>
    <lineage>
        <taxon>Bacteria</taxon>
        <taxon>Pseudomonadati</taxon>
        <taxon>Pseudomonadota</taxon>
        <taxon>Gammaproteobacteria</taxon>
        <taxon>Pseudomonadales</taxon>
        <taxon>Pseudomonadaceae</taxon>
        <taxon>Pseudomonas</taxon>
    </lineage>
</organism>